<dbReference type="OrthoDB" id="3782725at2"/>
<feature type="domain" description="HTH cro/C1-type" evidence="1">
    <location>
        <begin position="104"/>
        <end position="139"/>
    </location>
</feature>
<comment type="caution">
    <text evidence="2">The sequence shown here is derived from an EMBL/GenBank/DDBJ whole genome shotgun (WGS) entry which is preliminary data.</text>
</comment>
<name>A0A437NXP8_9HYPH</name>
<dbReference type="GO" id="GO:0003677">
    <property type="term" value="F:DNA binding"/>
    <property type="evidence" value="ECO:0007669"/>
    <property type="project" value="InterPro"/>
</dbReference>
<dbReference type="PROSITE" id="PS50943">
    <property type="entry name" value="HTH_CROC1"/>
    <property type="match status" value="1"/>
</dbReference>
<gene>
    <name evidence="2" type="ORF">EOE48_22355</name>
</gene>
<dbReference type="AlphaFoldDB" id="A0A437NXP8"/>
<organism evidence="2 3">
    <name type="scientific">Methylobacterium oryzihabitans</name>
    <dbReference type="NCBI Taxonomy" id="2499852"/>
    <lineage>
        <taxon>Bacteria</taxon>
        <taxon>Pseudomonadati</taxon>
        <taxon>Pseudomonadota</taxon>
        <taxon>Alphaproteobacteria</taxon>
        <taxon>Hyphomicrobiales</taxon>
        <taxon>Methylobacteriaceae</taxon>
        <taxon>Methylobacterium</taxon>
    </lineage>
</organism>
<protein>
    <submittedName>
        <fullName evidence="2">XRE family transcriptional regulator</fullName>
    </submittedName>
</protein>
<dbReference type="InterPro" id="IPR010982">
    <property type="entry name" value="Lambda_DNA-bd_dom_sf"/>
</dbReference>
<keyword evidence="3" id="KW-1185">Reference proteome</keyword>
<proteinExistence type="predicted"/>
<dbReference type="CDD" id="cd00093">
    <property type="entry name" value="HTH_XRE"/>
    <property type="match status" value="1"/>
</dbReference>
<evidence type="ECO:0000313" key="3">
    <source>
        <dbReference type="Proteomes" id="UP000286997"/>
    </source>
</evidence>
<dbReference type="Gene3D" id="1.10.260.40">
    <property type="entry name" value="lambda repressor-like DNA-binding domains"/>
    <property type="match status" value="1"/>
</dbReference>
<evidence type="ECO:0000259" key="1">
    <source>
        <dbReference type="PROSITE" id="PS50943"/>
    </source>
</evidence>
<accession>A0A437NXP8</accession>
<dbReference type="Pfam" id="PF01381">
    <property type="entry name" value="HTH_3"/>
    <property type="match status" value="1"/>
</dbReference>
<dbReference type="InterPro" id="IPR001387">
    <property type="entry name" value="Cro/C1-type_HTH"/>
</dbReference>
<reference evidence="2 3" key="1">
    <citation type="submission" date="2019-01" db="EMBL/GenBank/DDBJ databases">
        <authorList>
            <person name="Chen W.-M."/>
        </authorList>
    </citation>
    <scope>NUCLEOTIDE SEQUENCE [LARGE SCALE GENOMIC DNA]</scope>
    <source>
        <strain evidence="2 3">TER-1</strain>
    </source>
</reference>
<dbReference type="EMBL" id="SACP01000028">
    <property type="protein sequence ID" value="RVU14688.1"/>
    <property type="molecule type" value="Genomic_DNA"/>
</dbReference>
<dbReference type="Proteomes" id="UP000286997">
    <property type="component" value="Unassembled WGS sequence"/>
</dbReference>
<sequence length="171" mass="17983">MTIGIAKCLSILRIYSTATRSIQPSHCRSTRNLLLPVAAAVFGKHLVVTSTLLANPVSLPIEPSLGCLLSSPADGCGRGTPSVASSDGGPGGRHPGRAIRGRHIRAARGLLDWSMHDLAHASGLSLSTIRRLENDEVVPETSRSHGTAVAALRRAGIEFALVHHTVAIYCV</sequence>
<dbReference type="SUPFAM" id="SSF47413">
    <property type="entry name" value="lambda repressor-like DNA-binding domains"/>
    <property type="match status" value="1"/>
</dbReference>
<evidence type="ECO:0000313" key="2">
    <source>
        <dbReference type="EMBL" id="RVU14688.1"/>
    </source>
</evidence>